<proteinExistence type="predicted"/>
<dbReference type="Proteomes" id="UP000255528">
    <property type="component" value="Unassembled WGS sequence"/>
</dbReference>
<name>A0A381KQ24_9ENTR</name>
<reference evidence="1 2" key="1">
    <citation type="submission" date="2018-06" db="EMBL/GenBank/DDBJ databases">
        <authorList>
            <consortium name="Pathogen Informatics"/>
            <person name="Doyle S."/>
        </authorList>
    </citation>
    <scope>NUCLEOTIDE SEQUENCE [LARGE SCALE GENOMIC DNA]</scope>
    <source>
        <strain evidence="1 2">NCTC12119</strain>
    </source>
</reference>
<accession>A0A381KQ24</accession>
<evidence type="ECO:0000313" key="1">
    <source>
        <dbReference type="EMBL" id="SUY92755.1"/>
    </source>
</evidence>
<gene>
    <name evidence="1" type="ORF">NCTC12119_04784</name>
</gene>
<protein>
    <submittedName>
        <fullName evidence="1">Uncharacterized protein</fullName>
    </submittedName>
</protein>
<organism evidence="1 2">
    <name type="scientific">Buttiauxella agrestis</name>
    <dbReference type="NCBI Taxonomy" id="82977"/>
    <lineage>
        <taxon>Bacteria</taxon>
        <taxon>Pseudomonadati</taxon>
        <taxon>Pseudomonadota</taxon>
        <taxon>Gammaproteobacteria</taxon>
        <taxon>Enterobacterales</taxon>
        <taxon>Enterobacteriaceae</taxon>
        <taxon>Buttiauxella</taxon>
    </lineage>
</organism>
<dbReference type="AlphaFoldDB" id="A0A381KQ24"/>
<dbReference type="EMBL" id="UIGI01000002">
    <property type="protein sequence ID" value="SUY92755.1"/>
    <property type="molecule type" value="Genomic_DNA"/>
</dbReference>
<sequence length="61" mass="6593">MYTLILVLSMTVREGVSTEQITGYISLDKCKEAAATIVGESHNRGWLCVKEPGSVTSPAIH</sequence>
<evidence type="ECO:0000313" key="2">
    <source>
        <dbReference type="Proteomes" id="UP000255528"/>
    </source>
</evidence>